<dbReference type="SUPFAM" id="SSF56601">
    <property type="entry name" value="beta-lactamase/transpeptidase-like"/>
    <property type="match status" value="1"/>
</dbReference>
<dbReference type="Gene3D" id="3.40.710.10">
    <property type="entry name" value="DD-peptidase/beta-lactamase superfamily"/>
    <property type="match status" value="1"/>
</dbReference>
<dbReference type="InterPro" id="IPR012338">
    <property type="entry name" value="Beta-lactam/transpept-like"/>
</dbReference>
<dbReference type="PANTHER" id="PTHR43283:SF3">
    <property type="entry name" value="BETA-LACTAMASE FAMILY PROTEIN (AFU_ORTHOLOGUE AFUA_5G07500)"/>
    <property type="match status" value="1"/>
</dbReference>
<feature type="domain" description="Beta-lactamase-related" evidence="1">
    <location>
        <begin position="23"/>
        <end position="392"/>
    </location>
</feature>
<dbReference type="Pfam" id="PF00144">
    <property type="entry name" value="Beta-lactamase"/>
    <property type="match status" value="1"/>
</dbReference>
<comment type="caution">
    <text evidence="2">The sequence shown here is derived from an EMBL/GenBank/DDBJ whole genome shotgun (WGS) entry which is preliminary data.</text>
</comment>
<gene>
    <name evidence="2" type="ORF">KSB_24930</name>
</gene>
<evidence type="ECO:0000313" key="2">
    <source>
        <dbReference type="EMBL" id="GHO54018.1"/>
    </source>
</evidence>
<evidence type="ECO:0000313" key="3">
    <source>
        <dbReference type="Proteomes" id="UP000654345"/>
    </source>
</evidence>
<dbReference type="InterPro" id="IPR001466">
    <property type="entry name" value="Beta-lactam-related"/>
</dbReference>
<dbReference type="EMBL" id="BNJG01000001">
    <property type="protein sequence ID" value="GHO54018.1"/>
    <property type="molecule type" value="Genomic_DNA"/>
</dbReference>
<sequence>MNERASIQKTGLSQERLGRLSSVLHGYVERGEIPGMVALIHRHGEEAYVETIGWQDREAQIPIQRDTLFRIMSMTKPVTTVAALMLVEEGRLRLYDSVDAWLPELAHRMVMRDPDGSPEEVYPSPRPITLHDLLTYRLGIGWGPSSLWSHIFALFPYPPHLEQTERLDPDAWMARLSALPLLYEPGMRWLYEVASDLLGVLIARVTGQLLEMVLRQRIFEPLGMGDTSFVVPPDKRDRLAVLYAKTATGELTVADHPRSTGWAEPSLFPSGGTGLVSTADDYQRFGRMLLGKGNLDGVRLLSRKTVEAMTTDYLTPEQHTHPFFEFDRYDADRSGMWTNRGFGYGVAVRTRQVGLGPSIGSFGWPGAFGTTWIADPKEDLMATLLLQVGSDNPFYTQVGEDFVTLTYQAICD</sequence>
<protein>
    <recommendedName>
        <fullName evidence="1">Beta-lactamase-related domain-containing protein</fullName>
    </recommendedName>
</protein>
<dbReference type="RefSeq" id="WP_201370777.1">
    <property type="nucleotide sequence ID" value="NZ_BNJG01000001.1"/>
</dbReference>
<dbReference type="InterPro" id="IPR050789">
    <property type="entry name" value="Diverse_Enzym_Activities"/>
</dbReference>
<proteinExistence type="predicted"/>
<accession>A0ABQ3UMV9</accession>
<organism evidence="2 3">
    <name type="scientific">Ktedonobacter robiniae</name>
    <dbReference type="NCBI Taxonomy" id="2778365"/>
    <lineage>
        <taxon>Bacteria</taxon>
        <taxon>Bacillati</taxon>
        <taxon>Chloroflexota</taxon>
        <taxon>Ktedonobacteria</taxon>
        <taxon>Ktedonobacterales</taxon>
        <taxon>Ktedonobacteraceae</taxon>
        <taxon>Ktedonobacter</taxon>
    </lineage>
</organism>
<dbReference type="Proteomes" id="UP000654345">
    <property type="component" value="Unassembled WGS sequence"/>
</dbReference>
<evidence type="ECO:0000259" key="1">
    <source>
        <dbReference type="Pfam" id="PF00144"/>
    </source>
</evidence>
<keyword evidence="3" id="KW-1185">Reference proteome</keyword>
<dbReference type="PANTHER" id="PTHR43283">
    <property type="entry name" value="BETA-LACTAMASE-RELATED"/>
    <property type="match status" value="1"/>
</dbReference>
<name>A0ABQ3UMV9_9CHLR</name>
<reference evidence="2 3" key="1">
    <citation type="journal article" date="2021" name="Int. J. Syst. Evol. Microbiol.">
        <title>Reticulibacter mediterranei gen. nov., sp. nov., within the new family Reticulibacteraceae fam. nov., and Ktedonospora formicarum gen. nov., sp. nov., Ktedonobacter robiniae sp. nov., Dictyobacter formicarum sp. nov. and Dictyobacter arantiisoli sp. nov., belonging to the class Ktedonobacteria.</title>
        <authorList>
            <person name="Yabe S."/>
            <person name="Zheng Y."/>
            <person name="Wang C.M."/>
            <person name="Sakai Y."/>
            <person name="Abe K."/>
            <person name="Yokota A."/>
            <person name="Donadio S."/>
            <person name="Cavaletti L."/>
            <person name="Monciardini P."/>
        </authorList>
    </citation>
    <scope>NUCLEOTIDE SEQUENCE [LARGE SCALE GENOMIC DNA]</scope>
    <source>
        <strain evidence="2 3">SOSP1-30</strain>
    </source>
</reference>